<keyword evidence="5 16" id="KW-0808">Transferase</keyword>
<evidence type="ECO:0000256" key="1">
    <source>
        <dbReference type="ARBA" id="ARBA00001966"/>
    </source>
</evidence>
<evidence type="ECO:0000313" key="20">
    <source>
        <dbReference type="Proteomes" id="UP000054558"/>
    </source>
</evidence>
<dbReference type="Gene3D" id="1.10.132.60">
    <property type="entry name" value="DNA polymerase family B, C-terminal domain"/>
    <property type="match status" value="1"/>
</dbReference>
<dbReference type="CDD" id="cd05779">
    <property type="entry name" value="DNA_polB_epsilon_exo"/>
    <property type="match status" value="1"/>
</dbReference>
<comment type="catalytic activity">
    <reaction evidence="16">
        <text>DNA(n) + a 2'-deoxyribonucleoside 5'-triphosphate = DNA(n+1) + diphosphate</text>
        <dbReference type="Rhea" id="RHEA:22508"/>
        <dbReference type="Rhea" id="RHEA-COMP:17339"/>
        <dbReference type="Rhea" id="RHEA-COMP:17340"/>
        <dbReference type="ChEBI" id="CHEBI:33019"/>
        <dbReference type="ChEBI" id="CHEBI:61560"/>
        <dbReference type="ChEBI" id="CHEBI:173112"/>
        <dbReference type="EC" id="2.7.7.7"/>
    </reaction>
</comment>
<feature type="compositionally biased region" description="Basic residues" evidence="17">
    <location>
        <begin position="1267"/>
        <end position="1279"/>
    </location>
</feature>
<evidence type="ECO:0000256" key="2">
    <source>
        <dbReference type="ARBA" id="ARBA00004123"/>
    </source>
</evidence>
<dbReference type="SMART" id="SM01159">
    <property type="entry name" value="DUF1744"/>
    <property type="match status" value="1"/>
</dbReference>
<dbReference type="GO" id="GO:0051539">
    <property type="term" value="F:4 iron, 4 sulfur cluster binding"/>
    <property type="evidence" value="ECO:0007669"/>
    <property type="project" value="UniProtKB-KW"/>
</dbReference>
<dbReference type="OMA" id="MLDQCRY"/>
<evidence type="ECO:0000256" key="14">
    <source>
        <dbReference type="ARBA" id="ARBA00023125"/>
    </source>
</evidence>
<dbReference type="Proteomes" id="UP000054558">
    <property type="component" value="Unassembled WGS sequence"/>
</dbReference>
<keyword evidence="14 16" id="KW-0238">DNA-binding</keyword>
<dbReference type="GO" id="GO:0008622">
    <property type="term" value="C:epsilon DNA polymerase complex"/>
    <property type="evidence" value="ECO:0000318"/>
    <property type="project" value="GO_Central"/>
</dbReference>
<dbReference type="GO" id="GO:0045004">
    <property type="term" value="P:DNA replication proofreading"/>
    <property type="evidence" value="ECO:0000318"/>
    <property type="project" value="GO_Central"/>
</dbReference>
<dbReference type="SMART" id="SM00486">
    <property type="entry name" value="POLBc"/>
    <property type="match status" value="1"/>
</dbReference>
<dbReference type="Pfam" id="PF08490">
    <property type="entry name" value="DUF1744"/>
    <property type="match status" value="1"/>
</dbReference>
<name>A0A0U9HJI7_KLENI</name>
<dbReference type="Gene3D" id="3.30.420.10">
    <property type="entry name" value="Ribonuclease H-like superfamily/Ribonuclease H"/>
    <property type="match status" value="1"/>
</dbReference>
<evidence type="ECO:0000256" key="10">
    <source>
        <dbReference type="ARBA" id="ARBA00022833"/>
    </source>
</evidence>
<sequence>MSGRGRGGPPSRGGGYVFKGGRGGRDGGKSGQTAYQRQGNMGAGKGNKNGNFIRKGGPSKERVSENDALEAKLGFAVFKEGEPRLGWLMNFSTTTVEDSETGISMSAINCYFMCQDGSTFKAQQRFAPYFYLGTKEKMEMEVESYLRRRYEGQIADIVRVEKEDLDLKNHLSGLRRPFLKLTFNNVQDLMEVRKDIQPVIDKNKAKLAAAEAYETFQQAVDGPGNGTTRLADFMEHILEMREYDVPYHVRFAIDNDVRSGQWYTVSAEEGHVRLTRRADLVQRAEPRICAFDIETTKLPLKFPDSSYDSVMMISYMIDGQGYLVINRETVGSDIRDLEYTPKPEFEGPFTVINQPDERGLLRYWFDHMRRVQPGIYVTYNGDFFDWPFIEARAAVHGMSMHDEIGFRCDGNQGECRSKFALHLDAYAWVKRDSYLPQGSQGLKAVTKAKLGYDPLEVNPEDMVRFAMEDPQTMASYSVSDAVATYYLYTTYVHPFIFSLATVIPMSPDEVLRKGSGTLCEMLLMVEAFRGNIVCPNKHTSEKERFYKNSLLDSETYIGGHVECLESGVFRSDLPTRFRLVPSAYQGLIDNLDRDLRFAIEEEAKMTMDEITNYDEIKQEIQTQLENLRDVPNREERPVIYHLDVAAMYPNIILTNRLQPPSIVTEDVCAGCDFNRPDKTCLRQMEWTWRGEHFMASRSEYYQVKNQIESEQFPAAYEGGPAVFFKDLDPEQQALKLKARLKSYTQKVYRKVLDKPVMEQRTASVCMRENPFYVDTVKSFRDRRYEYKALNKMWKARLNAARGRGNPIEIQEADDMCVVYDSLQLAHKCILNSFYGYVMRKGARWYSMEMAGVVTYTGAKIIQAARVLVEQIGKPLELDTDGIWCALPASFPENFAFTTIHGKRKMTISYPCVMLNVDVFVNNTNNQYQTLKDPIKRTYTTSSECSISFEVDGPYKAMILPASKEEGVLIKKRYAVFNDDGTLAELKGFEVKRRGELKLIKVFQSEVFENFLEGDSLEDCYSAVAAVANRWLDMLDNRGVDLTDEELLEYISEQTTMSKSLADYGEQKSCATTTARRLADFLGTEMVKDKGLLCRYIVARSPEGAPVSERAIPVAIFETDADVQRSYLRRWCKEGGDLSIRTIVDWAYYKMRLGSAVQKIITIPAAMQKVANPVPRVAHPEWLYKKLRDKNDKYQQRSLKDMFSKPPPQTEKRVSHPGTQGRPPRVAPVDPSGLDEMIEEGGEGEMEAGPAEGLGGDLEDFGGPPASKKAKVATVRRKSRGAGEENEDGGNPRVERDGGAEAEPSRGRGMAGKAPPRERSPTPDRDEDYAAWLEHKKRKWKSARAGKKKRRLEEQKEAERAARDAGRGGNRGTAPAAKKKQPGLGAGLGAFVRQADDVTRLTWQILQLAPGRRPGEFTAWIIAGGRMLSVPVTVPRRFYLNKRTPEEGADAVGVRVSRTLPHARPVYNLLQIEVPEDYFHVSARMLATHLSDPDVEGVYETRVPLSLNAVLQLGCVATVEPAARGKRMTDGFGLADLRPKSAAEAVYLDASKTSLSYVYLYHSQADNRGLLCLHLPDSGKGLVVVVNPFANREVSVTSMRRHFDEAFRENLEDRGEEGAPPEIAFKVEYVRTLADAGRALQSALLDYRDQNRGPMVAVVESLDVTSLLTHVQALNKLPRIGMPPNAADSQYQALGWQPAAARLAAMRTAAAELWLKARVDMARYVHVPLGNIAAEDWVLFCMDAFYARALREHDMLLWTSDAGVPDLGGVAEEEEASFADEVQQPELKFPGAYRSITIEINIHNLAVSALIKAGAINELEGGSLLGLDALQPDAPEMPMGARTSYDDSAIAGAAFKVLKQVVSRWLSDALKYQNFYADQLLQNVYRWLCSPQSTLHDPALHRLLHKVMHKLFALLISDVRKLGAQIVFADFSRVIVATGKTSLIAAQGYCEYLLAALKKRDLFEYLAFDPCRYWYSLLFMDKYNYGGLVVTESNQTGDPPESGHLEEEDDAGPAEGKAEILMDWNVAEFLPEKLKDYFYLHVSEFIFRPWKHAQETERERARLRAEATNPTPSVSILASADSTEEENAYVRQQVSAYFTDKLLRIVRDIQRHVASRSAAEDDDDDVSAATRKFPELAGSHLELGSPALEFVKTVCAVMLLDKAAEQSVMLMRKNLLRLVHVREFSPEAAFRDPCLSFTLPNVICSYCNDCRDLDLCRDPLLLRREWRCAAPACAHPYDRQWVENALLQIVRQRSRMFQLQDLKCRKCRQVKSAHLTDQCRCAGSFISTESPSTFRQRMRVFHNIAKYHGFELLQECVDWLLETTPKN</sequence>
<keyword evidence="9 16" id="KW-0863">Zinc-finger</keyword>
<feature type="compositionally biased region" description="Basic and acidic residues" evidence="17">
    <location>
        <begin position="1350"/>
        <end position="1365"/>
    </location>
</feature>
<dbReference type="InterPro" id="IPR043502">
    <property type="entry name" value="DNA/RNA_pol_sf"/>
</dbReference>
<evidence type="ECO:0000256" key="16">
    <source>
        <dbReference type="RuleBase" id="RU365029"/>
    </source>
</evidence>
<dbReference type="Gene3D" id="3.90.1600.10">
    <property type="entry name" value="Palm domain of DNA polymerase"/>
    <property type="match status" value="1"/>
</dbReference>
<evidence type="ECO:0000256" key="17">
    <source>
        <dbReference type="SAM" id="MobiDB-lite"/>
    </source>
</evidence>
<dbReference type="InterPro" id="IPR029703">
    <property type="entry name" value="POL2"/>
</dbReference>
<dbReference type="GO" id="GO:0000166">
    <property type="term" value="F:nucleotide binding"/>
    <property type="evidence" value="ECO:0007669"/>
    <property type="project" value="InterPro"/>
</dbReference>
<dbReference type="FunFam" id="1.10.132.60:FF:000002">
    <property type="entry name" value="DNA polymerase epsilon catalytic subunit"/>
    <property type="match status" value="1"/>
</dbReference>
<protein>
    <recommendedName>
        <fullName evidence="16">DNA polymerase epsilon catalytic subunit</fullName>
        <ecNumber evidence="16">2.7.7.7</ecNumber>
    </recommendedName>
</protein>
<evidence type="ECO:0000256" key="8">
    <source>
        <dbReference type="ARBA" id="ARBA00022723"/>
    </source>
</evidence>
<dbReference type="CDD" id="cd05535">
    <property type="entry name" value="POLBc_epsilon"/>
    <property type="match status" value="1"/>
</dbReference>
<keyword evidence="8 16" id="KW-0479">Metal-binding</keyword>
<dbReference type="InterPro" id="IPR055191">
    <property type="entry name" value="POL2_thumb"/>
</dbReference>
<dbReference type="PANTHER" id="PTHR10670">
    <property type="entry name" value="DNA POLYMERASE EPSILON CATALYTIC SUBUNIT A"/>
    <property type="match status" value="1"/>
</dbReference>
<feature type="region of interest" description="Disordered" evidence="17">
    <location>
        <begin position="1"/>
        <end position="65"/>
    </location>
</feature>
<dbReference type="OrthoDB" id="10060449at2759"/>
<evidence type="ECO:0000256" key="9">
    <source>
        <dbReference type="ARBA" id="ARBA00022771"/>
    </source>
</evidence>
<gene>
    <name evidence="19" type="ORF">KFL_000610280</name>
</gene>
<keyword evidence="10 16" id="KW-0862">Zinc</keyword>
<dbReference type="Gene3D" id="3.30.342.10">
    <property type="entry name" value="DNA Polymerase, chain B, domain 1"/>
    <property type="match status" value="1"/>
</dbReference>
<dbReference type="Pfam" id="PF23250">
    <property type="entry name" value="zf_DPOE_2"/>
    <property type="match status" value="1"/>
</dbReference>
<keyword evidence="6 16" id="KW-0548">Nucleotidyltransferase</keyword>
<evidence type="ECO:0000256" key="12">
    <source>
        <dbReference type="ARBA" id="ARBA00023004"/>
    </source>
</evidence>
<feature type="compositionally biased region" description="Basic and acidic residues" evidence="17">
    <location>
        <begin position="1292"/>
        <end position="1305"/>
    </location>
</feature>
<dbReference type="GO" id="GO:0008310">
    <property type="term" value="F:single-stranded DNA 3'-5' DNA exonuclease activity"/>
    <property type="evidence" value="ECO:0000318"/>
    <property type="project" value="GO_Central"/>
</dbReference>
<proteinExistence type="inferred from homology"/>
<dbReference type="Pfam" id="PF03104">
    <property type="entry name" value="DNA_pol_B_exo1"/>
    <property type="match status" value="1"/>
</dbReference>
<evidence type="ECO:0000256" key="13">
    <source>
        <dbReference type="ARBA" id="ARBA00023014"/>
    </source>
</evidence>
<dbReference type="STRING" id="105231.A0A0U9HJI7"/>
<dbReference type="GO" id="GO:0008270">
    <property type="term" value="F:zinc ion binding"/>
    <property type="evidence" value="ECO:0007669"/>
    <property type="project" value="UniProtKB-KW"/>
</dbReference>
<keyword evidence="4 16" id="KW-0004">4Fe-4S</keyword>
<dbReference type="InterPro" id="IPR023211">
    <property type="entry name" value="DNA_pol_palm_dom_sf"/>
</dbReference>
<dbReference type="SUPFAM" id="SSF53098">
    <property type="entry name" value="Ribonuclease H-like"/>
    <property type="match status" value="1"/>
</dbReference>
<dbReference type="InterPro" id="IPR042087">
    <property type="entry name" value="DNA_pol_B_thumb"/>
</dbReference>
<feature type="domain" description="DNA polymerase epsilon catalytic subunit A C-terminal" evidence="18">
    <location>
        <begin position="1597"/>
        <end position="1987"/>
    </location>
</feature>
<feature type="region of interest" description="Disordered" evidence="17">
    <location>
        <begin position="1199"/>
        <end position="1324"/>
    </location>
</feature>
<dbReference type="GO" id="GO:0006287">
    <property type="term" value="P:base-excision repair, gap-filling"/>
    <property type="evidence" value="ECO:0000318"/>
    <property type="project" value="GO_Central"/>
</dbReference>
<dbReference type="SUPFAM" id="SSF56672">
    <property type="entry name" value="DNA/RNA polymerases"/>
    <property type="match status" value="1"/>
</dbReference>
<evidence type="ECO:0000256" key="4">
    <source>
        <dbReference type="ARBA" id="ARBA00022485"/>
    </source>
</evidence>
<evidence type="ECO:0000313" key="19">
    <source>
        <dbReference type="EMBL" id="GAQ80750.1"/>
    </source>
</evidence>
<reference evidence="19 20" key="1">
    <citation type="journal article" date="2014" name="Nat. Commun.">
        <title>Klebsormidium flaccidum genome reveals primary factors for plant terrestrial adaptation.</title>
        <authorList>
            <person name="Hori K."/>
            <person name="Maruyama F."/>
            <person name="Fujisawa T."/>
            <person name="Togashi T."/>
            <person name="Yamamoto N."/>
            <person name="Seo M."/>
            <person name="Sato S."/>
            <person name="Yamada T."/>
            <person name="Mori H."/>
            <person name="Tajima N."/>
            <person name="Moriyama T."/>
            <person name="Ikeuchi M."/>
            <person name="Watanabe M."/>
            <person name="Wada H."/>
            <person name="Kobayashi K."/>
            <person name="Saito M."/>
            <person name="Masuda T."/>
            <person name="Sasaki-Sekimoto Y."/>
            <person name="Mashiguchi K."/>
            <person name="Awai K."/>
            <person name="Shimojima M."/>
            <person name="Masuda S."/>
            <person name="Iwai M."/>
            <person name="Nobusawa T."/>
            <person name="Narise T."/>
            <person name="Kondo S."/>
            <person name="Saito H."/>
            <person name="Sato R."/>
            <person name="Murakawa M."/>
            <person name="Ihara Y."/>
            <person name="Oshima-Yamada Y."/>
            <person name="Ohtaka K."/>
            <person name="Satoh M."/>
            <person name="Sonobe K."/>
            <person name="Ishii M."/>
            <person name="Ohtani R."/>
            <person name="Kanamori-Sato M."/>
            <person name="Honoki R."/>
            <person name="Miyazaki D."/>
            <person name="Mochizuki H."/>
            <person name="Umetsu J."/>
            <person name="Higashi K."/>
            <person name="Shibata D."/>
            <person name="Kamiya Y."/>
            <person name="Sato N."/>
            <person name="Nakamura Y."/>
            <person name="Tabata S."/>
            <person name="Ida S."/>
            <person name="Kurokawa K."/>
            <person name="Ohta H."/>
        </authorList>
    </citation>
    <scope>NUCLEOTIDE SEQUENCE [LARGE SCALE GENOMIC DNA]</scope>
    <source>
        <strain evidence="19 20">NIES-2285</strain>
    </source>
</reference>
<dbReference type="InterPro" id="IPR036397">
    <property type="entry name" value="RNaseH_sf"/>
</dbReference>
<feature type="compositionally biased region" description="Gly residues" evidence="17">
    <location>
        <begin position="1"/>
        <end position="21"/>
    </location>
</feature>
<feature type="compositionally biased region" description="Basic residues" evidence="17">
    <location>
        <begin position="1336"/>
        <end position="1349"/>
    </location>
</feature>
<keyword evidence="11 16" id="KW-0239">DNA-directed DNA polymerase</keyword>
<dbReference type="GO" id="GO:0003677">
    <property type="term" value="F:DNA binding"/>
    <property type="evidence" value="ECO:0000318"/>
    <property type="project" value="GO_Central"/>
</dbReference>
<dbReference type="InterPro" id="IPR054475">
    <property type="entry name" value="Znf-DPOE"/>
</dbReference>
<accession>A0A0U9HJI7</accession>
<comment type="cofactor">
    <cofactor evidence="1 16">
        <name>[4Fe-4S] cluster</name>
        <dbReference type="ChEBI" id="CHEBI:49883"/>
    </cofactor>
</comment>
<organism evidence="19 20">
    <name type="scientific">Klebsormidium nitens</name>
    <name type="common">Green alga</name>
    <name type="synonym">Ulothrix nitens</name>
    <dbReference type="NCBI Taxonomy" id="105231"/>
    <lineage>
        <taxon>Eukaryota</taxon>
        <taxon>Viridiplantae</taxon>
        <taxon>Streptophyta</taxon>
        <taxon>Klebsormidiophyceae</taxon>
        <taxon>Klebsormidiales</taxon>
        <taxon>Klebsormidiaceae</taxon>
        <taxon>Klebsormidium</taxon>
    </lineage>
</organism>
<keyword evidence="20" id="KW-1185">Reference proteome</keyword>
<dbReference type="Pfam" id="PF22912">
    <property type="entry name" value="zf-DPOE"/>
    <property type="match status" value="1"/>
</dbReference>
<dbReference type="InterPro" id="IPR012337">
    <property type="entry name" value="RNaseH-like_sf"/>
</dbReference>
<dbReference type="FunFam" id="3.90.1600.10:FF:000006">
    <property type="entry name" value="DNA polymerase epsilon catalytic subunit"/>
    <property type="match status" value="1"/>
</dbReference>
<dbReference type="InterPro" id="IPR013697">
    <property type="entry name" value="DNA_pol_e_suA_C"/>
</dbReference>
<evidence type="ECO:0000259" key="18">
    <source>
        <dbReference type="SMART" id="SM01159"/>
    </source>
</evidence>
<evidence type="ECO:0000256" key="15">
    <source>
        <dbReference type="ARBA" id="ARBA00023242"/>
    </source>
</evidence>
<feature type="compositionally biased region" description="Basic and acidic residues" evidence="17">
    <location>
        <begin position="1314"/>
        <end position="1323"/>
    </location>
</feature>
<dbReference type="GO" id="GO:0006272">
    <property type="term" value="P:leading strand elongation"/>
    <property type="evidence" value="ECO:0000318"/>
    <property type="project" value="GO_Central"/>
</dbReference>
<feature type="region of interest" description="Disordered" evidence="17">
    <location>
        <begin position="1336"/>
        <end position="1383"/>
    </location>
</feature>
<dbReference type="FunFam" id="1.10.287.690:FF:000005">
    <property type="entry name" value="DNA polymerase epsilon catalytic subunit"/>
    <property type="match status" value="1"/>
</dbReference>
<dbReference type="InterPro" id="IPR006172">
    <property type="entry name" value="DNA-dir_DNA_pol_B"/>
</dbReference>
<keyword evidence="13 16" id="KW-0411">Iron-sulfur</keyword>
<evidence type="ECO:0000256" key="3">
    <source>
        <dbReference type="ARBA" id="ARBA00005755"/>
    </source>
</evidence>
<keyword evidence="12 16" id="KW-0408">Iron</keyword>
<dbReference type="FunFam" id="3.30.420.10:FF:000010">
    <property type="entry name" value="DNA polymerase epsilon catalytic subunit"/>
    <property type="match status" value="1"/>
</dbReference>
<comment type="subcellular location">
    <subcellularLocation>
        <location evidence="2 16">Nucleus</location>
    </subcellularLocation>
</comment>
<dbReference type="GO" id="GO:0003887">
    <property type="term" value="F:DNA-directed DNA polymerase activity"/>
    <property type="evidence" value="ECO:0000318"/>
    <property type="project" value="GO_Central"/>
</dbReference>
<dbReference type="GO" id="GO:0006297">
    <property type="term" value="P:nucleotide-excision repair, DNA gap filling"/>
    <property type="evidence" value="ECO:0000318"/>
    <property type="project" value="GO_Central"/>
</dbReference>
<keyword evidence="7 16" id="KW-0235">DNA replication</keyword>
<dbReference type="Pfam" id="PF22634">
    <property type="entry name" value="POL2_thumb"/>
    <property type="match status" value="1"/>
</dbReference>
<dbReference type="EC" id="2.7.7.7" evidence="16"/>
<evidence type="ECO:0000256" key="7">
    <source>
        <dbReference type="ARBA" id="ARBA00022705"/>
    </source>
</evidence>
<keyword evidence="15 16" id="KW-0539">Nucleus</keyword>
<evidence type="ECO:0000256" key="5">
    <source>
        <dbReference type="ARBA" id="ARBA00022679"/>
    </source>
</evidence>
<feature type="compositionally biased region" description="Acidic residues" evidence="17">
    <location>
        <begin position="1235"/>
        <end position="1245"/>
    </location>
</feature>
<dbReference type="PANTHER" id="PTHR10670:SF0">
    <property type="entry name" value="DNA POLYMERASE EPSILON CATALYTIC SUBUNIT A"/>
    <property type="match status" value="1"/>
</dbReference>
<dbReference type="InterPro" id="IPR006133">
    <property type="entry name" value="DNA-dir_DNA_pol_B_exonuc"/>
</dbReference>
<feature type="region of interest" description="Disordered" evidence="17">
    <location>
        <begin position="1991"/>
        <end position="2011"/>
    </location>
</feature>
<comment type="similarity">
    <text evidence="3 16">Belongs to the DNA polymerase type-B family.</text>
</comment>
<evidence type="ECO:0000256" key="6">
    <source>
        <dbReference type="ARBA" id="ARBA00022695"/>
    </source>
</evidence>
<comment type="function">
    <text evidence="16">DNA polymerase II participates in chromosomal DNA replication.</text>
</comment>
<evidence type="ECO:0000256" key="11">
    <source>
        <dbReference type="ARBA" id="ARBA00022932"/>
    </source>
</evidence>
<dbReference type="GO" id="GO:0000278">
    <property type="term" value="P:mitotic cell cycle"/>
    <property type="evidence" value="ECO:0000318"/>
    <property type="project" value="GO_Central"/>
</dbReference>
<dbReference type="EMBL" id="DF237010">
    <property type="protein sequence ID" value="GAQ80750.1"/>
    <property type="molecule type" value="Genomic_DNA"/>
</dbReference>